<dbReference type="AlphaFoldDB" id="A0A225E1C1"/>
<protein>
    <submittedName>
        <fullName evidence="1">Uncharacterized protein</fullName>
    </submittedName>
</protein>
<proteinExistence type="predicted"/>
<name>A0A225E1C1_9BACT</name>
<comment type="caution">
    <text evidence="1">The sequence shown here is derived from an EMBL/GenBank/DDBJ whole genome shotgun (WGS) entry which is preliminary data.</text>
</comment>
<evidence type="ECO:0000313" key="1">
    <source>
        <dbReference type="EMBL" id="OWK42157.1"/>
    </source>
</evidence>
<evidence type="ECO:0000313" key="2">
    <source>
        <dbReference type="Proteomes" id="UP000214646"/>
    </source>
</evidence>
<gene>
    <name evidence="1" type="ORF">FRUB_04235</name>
</gene>
<keyword evidence="2" id="KW-1185">Reference proteome</keyword>
<sequence length="41" mass="4650">MTKIRLNKTHRAILTEYGQGVIEKAIDRKALDAAYQYSAVI</sequence>
<dbReference type="Proteomes" id="UP000214646">
    <property type="component" value="Unassembled WGS sequence"/>
</dbReference>
<organism evidence="1 2">
    <name type="scientific">Fimbriiglobus ruber</name>
    <dbReference type="NCBI Taxonomy" id="1908690"/>
    <lineage>
        <taxon>Bacteria</taxon>
        <taxon>Pseudomonadati</taxon>
        <taxon>Planctomycetota</taxon>
        <taxon>Planctomycetia</taxon>
        <taxon>Gemmatales</taxon>
        <taxon>Gemmataceae</taxon>
        <taxon>Fimbriiglobus</taxon>
    </lineage>
</organism>
<reference evidence="2" key="1">
    <citation type="submission" date="2017-06" db="EMBL/GenBank/DDBJ databases">
        <title>Genome analysis of Fimbriiglobus ruber SP5, the first member of the order Planctomycetales with confirmed chitinolytic capability.</title>
        <authorList>
            <person name="Ravin N.V."/>
            <person name="Rakitin A.L."/>
            <person name="Ivanova A.A."/>
            <person name="Beletsky A.V."/>
            <person name="Kulichevskaya I.S."/>
            <person name="Mardanov A.V."/>
            <person name="Dedysh S.N."/>
        </authorList>
    </citation>
    <scope>NUCLEOTIDE SEQUENCE [LARGE SCALE GENOMIC DNA]</scope>
    <source>
        <strain evidence="2">SP5</strain>
    </source>
</reference>
<accession>A0A225E1C1</accession>
<dbReference type="EMBL" id="NIDE01000005">
    <property type="protein sequence ID" value="OWK42157.1"/>
    <property type="molecule type" value="Genomic_DNA"/>
</dbReference>